<dbReference type="CDD" id="cd03262">
    <property type="entry name" value="ABC_HisP_GlnQ"/>
    <property type="match status" value="1"/>
</dbReference>
<evidence type="ECO:0000256" key="4">
    <source>
        <dbReference type="ARBA" id="ARBA00010072"/>
    </source>
</evidence>
<dbReference type="InterPro" id="IPR001638">
    <property type="entry name" value="Solute-binding_3/MltF_N"/>
</dbReference>
<sequence length="937" mass="104337">MKDYASFFFVFAAVLCLLAQGAFAQNVSDSLPLAADSGLWNSIVASFQKNFIVEDRYLMILEGLQITLTITIFATIIGTILGGFVCWMRLSKFKLLQRFAAIYVDVIEGVPVLVLLLLMFYVFLSPFNASGVLVAIITFGINTSAYFSEIFRSAIENINYGQTEAGLALGHTPRQTFFRIILGQVIKRGLPVYQGEVVALLKETSIVGYIAVIDLTRTCDIVRSRTYEAFVPLIVSAVIYFIVAWAIGFMIKNLAIKRYWRTGITAVLLAFFCLFNFGESSNTTQNSSTVAKTIRTLEDMQNATMVVQLGTEADFAADDIFRNTKMLRVMTTPDAFTAVVNGRADFGVEDKAVILNAMQSGIPVDTLSFTDETYGLCALFEKTNTALQKEFNDFLKQIKNTGELDSLINKWLRGADPSKHPIPTQKATHLSGAPIRVATEGAYPPYNLIVNGKPSGFEVELGMMFGDIIGRSIVIDVIEYDALIPYLSAKKGDVVIAGIGQTEERAQEVLFSEPYYDQVEMAFVRKDYNELPINAESKKTGNPWTIALVLSALFVGLGIFVVVRLRLSRKEPPRFEKDSSKALISVSHLQKKYGDLLVQKDLNLEVHKGDVISIIGPSGTGKSTFLRCLNLLEKPTSGDIFIQGVNILSPKANVPIIRQKMGMVFQSFNLFEGMTILDNITISPMKLLGMSRNEAEAEARKLLNMVGLGEKANSMPEDLSGGQKQRVAIARALAMHPEILLFDEPTSALDPTMVSEVLAVMTRLAREGITMLIVTHEMRFARLVSTRVCYFDEGVVYEEGTPEQIFEHPQREKTRKFIHQIHESTFQINSEQFDWYAMMAQMKSFCEMFNCSRMHIEAVEHSIEEALSIVKPVPGLKVSLEYSEKDGFSRISIISAEKIDPTILESDKNLLSVSMLKKYCQNIQITEDSSTLTMTVD</sequence>
<feature type="transmembrane region" description="Helical" evidence="12">
    <location>
        <begin position="544"/>
        <end position="567"/>
    </location>
</feature>
<evidence type="ECO:0000256" key="12">
    <source>
        <dbReference type="RuleBase" id="RU363032"/>
    </source>
</evidence>
<dbReference type="GO" id="GO:0022857">
    <property type="term" value="F:transmembrane transporter activity"/>
    <property type="evidence" value="ECO:0007669"/>
    <property type="project" value="InterPro"/>
</dbReference>
<keyword evidence="6" id="KW-1003">Cell membrane</keyword>
<feature type="transmembrane region" description="Helical" evidence="12">
    <location>
        <begin position="229"/>
        <end position="247"/>
    </location>
</feature>
<dbReference type="InterPro" id="IPR010065">
    <property type="entry name" value="AA_ABC_transptr_permease_3TM"/>
</dbReference>
<evidence type="ECO:0000313" key="17">
    <source>
        <dbReference type="Proteomes" id="UP000255423"/>
    </source>
</evidence>
<dbReference type="Gene3D" id="1.10.3720.10">
    <property type="entry name" value="MetI-like"/>
    <property type="match status" value="1"/>
</dbReference>
<dbReference type="AlphaFoldDB" id="A0A380S970"/>
<feature type="signal peptide" evidence="13">
    <location>
        <begin position="1"/>
        <end position="24"/>
    </location>
</feature>
<keyword evidence="10 12" id="KW-1133">Transmembrane helix</keyword>
<comment type="similarity">
    <text evidence="3">Belongs to the ABC transporter superfamily.</text>
</comment>
<dbReference type="InterPro" id="IPR000515">
    <property type="entry name" value="MetI-like"/>
</dbReference>
<evidence type="ECO:0000259" key="15">
    <source>
        <dbReference type="PROSITE" id="PS50928"/>
    </source>
</evidence>
<dbReference type="InterPro" id="IPR017871">
    <property type="entry name" value="ABC_transporter-like_CS"/>
</dbReference>
<dbReference type="Proteomes" id="UP000255423">
    <property type="component" value="Unassembled WGS sequence"/>
</dbReference>
<evidence type="ECO:0000313" key="16">
    <source>
        <dbReference type="EMBL" id="SUQ25776.1"/>
    </source>
</evidence>
<feature type="transmembrane region" description="Helical" evidence="12">
    <location>
        <begin position="100"/>
        <end position="124"/>
    </location>
</feature>
<dbReference type="NCBIfam" id="TIGR01726">
    <property type="entry name" value="HEQRo_perm_3TM"/>
    <property type="match status" value="1"/>
</dbReference>
<reference evidence="16 17" key="1">
    <citation type="submission" date="2017-08" db="EMBL/GenBank/DDBJ databases">
        <authorList>
            <person name="de Groot N.N."/>
        </authorList>
    </citation>
    <scope>NUCLEOTIDE SEQUENCE [LARGE SCALE GENOMIC DNA]</scope>
    <source>
        <strain evidence="16 17">HM2</strain>
    </source>
</reference>
<evidence type="ECO:0000256" key="13">
    <source>
        <dbReference type="SAM" id="SignalP"/>
    </source>
</evidence>
<evidence type="ECO:0000259" key="14">
    <source>
        <dbReference type="PROSITE" id="PS50893"/>
    </source>
</evidence>
<organism evidence="16 17">
    <name type="scientific">Fibrobacter succinogenes</name>
    <name type="common">Bacteroides succinogenes</name>
    <dbReference type="NCBI Taxonomy" id="833"/>
    <lineage>
        <taxon>Bacteria</taxon>
        <taxon>Pseudomonadati</taxon>
        <taxon>Fibrobacterota</taxon>
        <taxon>Fibrobacteria</taxon>
        <taxon>Fibrobacterales</taxon>
        <taxon>Fibrobacteraceae</taxon>
        <taxon>Fibrobacter</taxon>
    </lineage>
</organism>
<dbReference type="Pfam" id="PF00497">
    <property type="entry name" value="SBP_bac_3"/>
    <property type="match status" value="1"/>
</dbReference>
<evidence type="ECO:0000256" key="1">
    <source>
        <dbReference type="ARBA" id="ARBA00004202"/>
    </source>
</evidence>
<dbReference type="SMART" id="SM00382">
    <property type="entry name" value="AAA"/>
    <property type="match status" value="1"/>
</dbReference>
<dbReference type="SMART" id="SM00062">
    <property type="entry name" value="PBPb"/>
    <property type="match status" value="2"/>
</dbReference>
<evidence type="ECO:0000256" key="7">
    <source>
        <dbReference type="ARBA" id="ARBA00022692"/>
    </source>
</evidence>
<evidence type="ECO:0000256" key="5">
    <source>
        <dbReference type="ARBA" id="ARBA00022448"/>
    </source>
</evidence>
<name>A0A380S970_FIBSU</name>
<evidence type="ECO:0000256" key="8">
    <source>
        <dbReference type="ARBA" id="ARBA00022741"/>
    </source>
</evidence>
<dbReference type="Pfam" id="PF00528">
    <property type="entry name" value="BPD_transp_1"/>
    <property type="match status" value="1"/>
</dbReference>
<dbReference type="PANTHER" id="PTHR43166">
    <property type="entry name" value="AMINO ACID IMPORT ATP-BINDING PROTEIN"/>
    <property type="match status" value="1"/>
</dbReference>
<feature type="domain" description="ABC transmembrane type-1" evidence="15">
    <location>
        <begin position="64"/>
        <end position="251"/>
    </location>
</feature>
<dbReference type="InterPro" id="IPR003593">
    <property type="entry name" value="AAA+_ATPase"/>
</dbReference>
<dbReference type="EMBL" id="UHJL01000004">
    <property type="protein sequence ID" value="SUQ25776.1"/>
    <property type="molecule type" value="Genomic_DNA"/>
</dbReference>
<keyword evidence="7 12" id="KW-0812">Transmembrane</keyword>
<gene>
    <name evidence="16" type="ORF">SAMN05661053_2569</name>
</gene>
<feature type="transmembrane region" description="Helical" evidence="12">
    <location>
        <begin position="66"/>
        <end position="88"/>
    </location>
</feature>
<dbReference type="CDD" id="cd06261">
    <property type="entry name" value="TM_PBP2"/>
    <property type="match status" value="1"/>
</dbReference>
<dbReference type="PROSITE" id="PS00211">
    <property type="entry name" value="ABC_TRANSPORTER_1"/>
    <property type="match status" value="1"/>
</dbReference>
<dbReference type="RefSeq" id="WP_109573452.1">
    <property type="nucleotide sequence ID" value="NZ_UHJL01000004.1"/>
</dbReference>
<keyword evidence="9" id="KW-0067">ATP-binding</keyword>
<dbReference type="InterPro" id="IPR027417">
    <property type="entry name" value="P-loop_NTPase"/>
</dbReference>
<dbReference type="Gene3D" id="3.40.190.10">
    <property type="entry name" value="Periplasmic binding protein-like II"/>
    <property type="match status" value="3"/>
</dbReference>
<dbReference type="SUPFAM" id="SSF52540">
    <property type="entry name" value="P-loop containing nucleoside triphosphate hydrolases"/>
    <property type="match status" value="1"/>
</dbReference>
<feature type="domain" description="ABC transporter" evidence="14">
    <location>
        <begin position="584"/>
        <end position="818"/>
    </location>
</feature>
<proteinExistence type="inferred from homology"/>
<dbReference type="FunFam" id="3.40.50.300:FF:000020">
    <property type="entry name" value="Amino acid ABC transporter ATP-binding component"/>
    <property type="match status" value="1"/>
</dbReference>
<evidence type="ECO:0000256" key="3">
    <source>
        <dbReference type="ARBA" id="ARBA00005417"/>
    </source>
</evidence>
<dbReference type="InterPro" id="IPR003439">
    <property type="entry name" value="ABC_transporter-like_ATP-bd"/>
</dbReference>
<evidence type="ECO:0000256" key="6">
    <source>
        <dbReference type="ARBA" id="ARBA00022475"/>
    </source>
</evidence>
<dbReference type="Pfam" id="PF00005">
    <property type="entry name" value="ABC_tran"/>
    <property type="match status" value="1"/>
</dbReference>
<comment type="similarity">
    <text evidence="4">Belongs to the binding-protein-dependent transport system permease family. HisMQ subfamily.</text>
</comment>
<dbReference type="GO" id="GO:0043190">
    <property type="term" value="C:ATP-binding cassette (ABC) transporter complex"/>
    <property type="evidence" value="ECO:0007669"/>
    <property type="project" value="InterPro"/>
</dbReference>
<dbReference type="Gene3D" id="3.40.50.300">
    <property type="entry name" value="P-loop containing nucleotide triphosphate hydrolases"/>
    <property type="match status" value="1"/>
</dbReference>
<accession>A0A380S970</accession>
<evidence type="ECO:0000256" key="9">
    <source>
        <dbReference type="ARBA" id="ARBA00022840"/>
    </source>
</evidence>
<dbReference type="PROSITE" id="PS50928">
    <property type="entry name" value="ABC_TM1"/>
    <property type="match status" value="1"/>
</dbReference>
<protein>
    <submittedName>
        <fullName evidence="16">Polar amino acid transport system substrate-binding protein</fullName>
    </submittedName>
</protein>
<dbReference type="GO" id="GO:0016887">
    <property type="term" value="F:ATP hydrolysis activity"/>
    <property type="evidence" value="ECO:0007669"/>
    <property type="project" value="InterPro"/>
</dbReference>
<keyword evidence="11 12" id="KW-0472">Membrane</keyword>
<dbReference type="SUPFAM" id="SSF53850">
    <property type="entry name" value="Periplasmic binding protein-like II"/>
    <property type="match status" value="2"/>
</dbReference>
<feature type="chain" id="PRO_5016887305" evidence="13">
    <location>
        <begin position="25"/>
        <end position="937"/>
    </location>
</feature>
<keyword evidence="13" id="KW-0732">Signal</keyword>
<dbReference type="SUPFAM" id="SSF161098">
    <property type="entry name" value="MetI-like"/>
    <property type="match status" value="1"/>
</dbReference>
<feature type="transmembrane region" description="Helical" evidence="12">
    <location>
        <begin position="259"/>
        <end position="278"/>
    </location>
</feature>
<evidence type="ECO:0000256" key="2">
    <source>
        <dbReference type="ARBA" id="ARBA00004429"/>
    </source>
</evidence>
<comment type="subcellular location">
    <subcellularLocation>
        <location evidence="2">Cell inner membrane</location>
        <topology evidence="2">Multi-pass membrane protein</topology>
    </subcellularLocation>
    <subcellularLocation>
        <location evidence="12">Cell membrane</location>
        <topology evidence="12">Multi-pass membrane protein</topology>
    </subcellularLocation>
    <subcellularLocation>
        <location evidence="1">Cell membrane</location>
        <topology evidence="1">Peripheral membrane protein</topology>
    </subcellularLocation>
</comment>
<evidence type="ECO:0000256" key="11">
    <source>
        <dbReference type="ARBA" id="ARBA00023136"/>
    </source>
</evidence>
<dbReference type="GO" id="GO:0005524">
    <property type="term" value="F:ATP binding"/>
    <property type="evidence" value="ECO:0007669"/>
    <property type="project" value="UniProtKB-KW"/>
</dbReference>
<dbReference type="InterPro" id="IPR050086">
    <property type="entry name" value="MetN_ABC_transporter-like"/>
</dbReference>
<dbReference type="PROSITE" id="PS50893">
    <property type="entry name" value="ABC_TRANSPORTER_2"/>
    <property type="match status" value="1"/>
</dbReference>
<dbReference type="PANTHER" id="PTHR43166:SF9">
    <property type="entry name" value="GLUTAMATE_ASPARTATE IMPORT ATP-BINDING PROTEIN GLTL"/>
    <property type="match status" value="1"/>
</dbReference>
<evidence type="ECO:0000256" key="10">
    <source>
        <dbReference type="ARBA" id="ARBA00022989"/>
    </source>
</evidence>
<dbReference type="InterPro" id="IPR035906">
    <property type="entry name" value="MetI-like_sf"/>
</dbReference>
<keyword evidence="5 12" id="KW-0813">Transport</keyword>
<keyword evidence="8" id="KW-0547">Nucleotide-binding</keyword>